<reference evidence="9" key="1">
    <citation type="submission" date="2021-02" db="EMBL/GenBank/DDBJ databases">
        <title>Rhodobacter shimadae sp. nov., an aerobic anoxygenic phototrophic bacterium isolated from a hot spring.</title>
        <authorList>
            <person name="Muramatsu S."/>
            <person name="Haruta S."/>
            <person name="Hirose S."/>
            <person name="Hanada S."/>
        </authorList>
    </citation>
    <scope>NUCLEOTIDE SEQUENCE</scope>
    <source>
        <strain evidence="9">N10</strain>
    </source>
</reference>
<dbReference type="Proteomes" id="UP000826300">
    <property type="component" value="Chromosome"/>
</dbReference>
<evidence type="ECO:0000256" key="7">
    <source>
        <dbReference type="SAM" id="SignalP"/>
    </source>
</evidence>
<comment type="similarity">
    <text evidence="2 6">Belongs to the class-A beta-lactamase family.</text>
</comment>
<evidence type="ECO:0000256" key="6">
    <source>
        <dbReference type="RuleBase" id="RU361140"/>
    </source>
</evidence>
<sequence length="291" mass="30129">MPLPLSRRATLAGLATLALSPSRAGASGAGDLASLLSGHESALGGRIGLACLDTGTGRRTLWRAEERFPMASTFKLLLAAATLARIEAGIEPTDRALPVRAGDPVGHSPVTAAHVGGSLTLTQLCAATVTESDNGAANLLLDTMGGPACLTLWLRSTGDDVTRLDRNEPAMSEATPGDPRDTTTPEAMAATLQRLLLGPVLSPDRQAQLIGWMEASQTGLTRLRAGLPSGWRAGDKTGTGGHGSVNDVAILHPPGRAPWILCLYMTETTAPRPDAEAAMAAITRHLTSDNP</sequence>
<dbReference type="InterPro" id="IPR000871">
    <property type="entry name" value="Beta-lactam_class-A"/>
</dbReference>
<proteinExistence type="inferred from homology"/>
<evidence type="ECO:0000256" key="4">
    <source>
        <dbReference type="ARBA" id="ARBA00022801"/>
    </source>
</evidence>
<dbReference type="PROSITE" id="PS00146">
    <property type="entry name" value="BETA_LACTAMASE_A"/>
    <property type="match status" value="1"/>
</dbReference>
<dbReference type="EMBL" id="CP069370">
    <property type="protein sequence ID" value="QYZ68306.1"/>
    <property type="molecule type" value="Genomic_DNA"/>
</dbReference>
<keyword evidence="10" id="KW-1185">Reference proteome</keyword>
<dbReference type="PANTHER" id="PTHR35333">
    <property type="entry name" value="BETA-LACTAMASE"/>
    <property type="match status" value="1"/>
</dbReference>
<organism evidence="9 10">
    <name type="scientific">Neotabrizicola shimadae</name>
    <dbReference type="NCBI Taxonomy" id="2807096"/>
    <lineage>
        <taxon>Bacteria</taxon>
        <taxon>Pseudomonadati</taxon>
        <taxon>Pseudomonadota</taxon>
        <taxon>Alphaproteobacteria</taxon>
        <taxon>Rhodobacterales</taxon>
        <taxon>Paracoccaceae</taxon>
        <taxon>Neotabrizicola</taxon>
    </lineage>
</organism>
<feature type="signal peptide" evidence="7">
    <location>
        <begin position="1"/>
        <end position="26"/>
    </location>
</feature>
<evidence type="ECO:0000256" key="3">
    <source>
        <dbReference type="ARBA" id="ARBA00012865"/>
    </source>
</evidence>
<keyword evidence="7" id="KW-0732">Signal</keyword>
<dbReference type="AlphaFoldDB" id="A0A8G1EBM9"/>
<dbReference type="PRINTS" id="PR00118">
    <property type="entry name" value="BLACTAMASEA"/>
</dbReference>
<feature type="domain" description="Beta-lactamase class A catalytic" evidence="8">
    <location>
        <begin position="50"/>
        <end position="263"/>
    </location>
</feature>
<dbReference type="GO" id="GO:0046677">
    <property type="term" value="P:response to antibiotic"/>
    <property type="evidence" value="ECO:0007669"/>
    <property type="project" value="UniProtKB-UniRule"/>
</dbReference>
<keyword evidence="4 6" id="KW-0378">Hydrolase</keyword>
<evidence type="ECO:0000259" key="8">
    <source>
        <dbReference type="Pfam" id="PF13354"/>
    </source>
</evidence>
<dbReference type="EC" id="3.5.2.6" evidence="3 6"/>
<dbReference type="RefSeq" id="WP_220660530.1">
    <property type="nucleotide sequence ID" value="NZ_CP069370.1"/>
</dbReference>
<evidence type="ECO:0000256" key="5">
    <source>
        <dbReference type="ARBA" id="ARBA00023251"/>
    </source>
</evidence>
<dbReference type="InterPro" id="IPR023650">
    <property type="entry name" value="Beta-lactam_class-A_AS"/>
</dbReference>
<dbReference type="InterPro" id="IPR012338">
    <property type="entry name" value="Beta-lactam/transpept-like"/>
</dbReference>
<gene>
    <name evidence="9" type="primary">bla</name>
    <name evidence="9" type="ORF">JO391_10930</name>
</gene>
<accession>A0A8G1EBM9</accession>
<evidence type="ECO:0000256" key="2">
    <source>
        <dbReference type="ARBA" id="ARBA00009009"/>
    </source>
</evidence>
<comment type="catalytic activity">
    <reaction evidence="1 6">
        <text>a beta-lactam + H2O = a substituted beta-amino acid</text>
        <dbReference type="Rhea" id="RHEA:20401"/>
        <dbReference type="ChEBI" id="CHEBI:15377"/>
        <dbReference type="ChEBI" id="CHEBI:35627"/>
        <dbReference type="ChEBI" id="CHEBI:140347"/>
        <dbReference type="EC" id="3.5.2.6"/>
    </reaction>
</comment>
<dbReference type="KEGG" id="nsm:JO391_10930"/>
<evidence type="ECO:0000313" key="10">
    <source>
        <dbReference type="Proteomes" id="UP000826300"/>
    </source>
</evidence>
<dbReference type="PANTHER" id="PTHR35333:SF3">
    <property type="entry name" value="BETA-LACTAMASE-TYPE TRANSPEPTIDASE FOLD CONTAINING PROTEIN"/>
    <property type="match status" value="1"/>
</dbReference>
<feature type="chain" id="PRO_5034643050" description="Beta-lactamase" evidence="7">
    <location>
        <begin position="27"/>
        <end position="291"/>
    </location>
</feature>
<keyword evidence="5 6" id="KW-0046">Antibiotic resistance</keyword>
<evidence type="ECO:0000313" key="9">
    <source>
        <dbReference type="EMBL" id="QYZ68306.1"/>
    </source>
</evidence>
<protein>
    <recommendedName>
        <fullName evidence="3 6">Beta-lactamase</fullName>
        <ecNumber evidence="3 6">3.5.2.6</ecNumber>
    </recommendedName>
</protein>
<dbReference type="NCBIfam" id="NF033103">
    <property type="entry name" value="bla_class_A"/>
    <property type="match status" value="1"/>
</dbReference>
<dbReference type="Pfam" id="PF13354">
    <property type="entry name" value="Beta-lactamase2"/>
    <property type="match status" value="1"/>
</dbReference>
<dbReference type="GO" id="GO:0030655">
    <property type="term" value="P:beta-lactam antibiotic catabolic process"/>
    <property type="evidence" value="ECO:0007669"/>
    <property type="project" value="InterPro"/>
</dbReference>
<dbReference type="InterPro" id="IPR045155">
    <property type="entry name" value="Beta-lactam_cat"/>
</dbReference>
<dbReference type="Gene3D" id="3.40.710.10">
    <property type="entry name" value="DD-peptidase/beta-lactamase superfamily"/>
    <property type="match status" value="1"/>
</dbReference>
<evidence type="ECO:0000256" key="1">
    <source>
        <dbReference type="ARBA" id="ARBA00001526"/>
    </source>
</evidence>
<name>A0A8G1EBM9_9RHOB</name>
<dbReference type="GO" id="GO:0008800">
    <property type="term" value="F:beta-lactamase activity"/>
    <property type="evidence" value="ECO:0007669"/>
    <property type="project" value="UniProtKB-UniRule"/>
</dbReference>
<dbReference type="SUPFAM" id="SSF56601">
    <property type="entry name" value="beta-lactamase/transpeptidase-like"/>
    <property type="match status" value="1"/>
</dbReference>